<dbReference type="GO" id="GO:0006869">
    <property type="term" value="P:lipid transport"/>
    <property type="evidence" value="ECO:0007669"/>
    <property type="project" value="InterPro"/>
</dbReference>
<evidence type="ECO:0000256" key="2">
    <source>
        <dbReference type="RuleBase" id="RU000628"/>
    </source>
</evidence>
<dbReference type="AlphaFoldDB" id="C0KHJ8"/>
<feature type="signal peptide" evidence="3">
    <location>
        <begin position="1"/>
        <end position="26"/>
    </location>
</feature>
<dbReference type="InterPro" id="IPR016140">
    <property type="entry name" value="Bifunc_inhib/LTP/seed_store"/>
</dbReference>
<evidence type="ECO:0000313" key="5">
    <source>
        <dbReference type="EMBL" id="ACM78613.1"/>
    </source>
</evidence>
<feature type="domain" description="Bifunctional inhibitor/plant lipid transfer protein/seed storage helical" evidence="4">
    <location>
        <begin position="30"/>
        <end position="114"/>
    </location>
</feature>
<comment type="similarity">
    <text evidence="1 2">Belongs to the plant LTP family.</text>
</comment>
<proteinExistence type="evidence at transcript level"/>
<dbReference type="PROSITE" id="PS00597">
    <property type="entry name" value="PLANT_LTP"/>
    <property type="match status" value="1"/>
</dbReference>
<accession>C0KHJ8</accession>
<keyword evidence="2" id="KW-0813">Transport</keyword>
<dbReference type="InterPro" id="IPR000528">
    <property type="entry name" value="Plant_nsLTP"/>
</dbReference>
<comment type="function">
    <text evidence="2">Plant non-specific lipid-transfer proteins transfer phospholipids as well as galactolipids across membranes. May play a role in wax or cutin deposition in the cell walls of expanding epidermal cells and certain secretory tissues.</text>
</comment>
<organism evidence="5">
    <name type="scientific">Tamarix hispida</name>
    <dbReference type="NCBI Taxonomy" id="189793"/>
    <lineage>
        <taxon>Eukaryota</taxon>
        <taxon>Viridiplantae</taxon>
        <taxon>Streptophyta</taxon>
        <taxon>Embryophyta</taxon>
        <taxon>Tracheophyta</taxon>
        <taxon>Spermatophyta</taxon>
        <taxon>Magnoliopsida</taxon>
        <taxon>eudicotyledons</taxon>
        <taxon>Gunneridae</taxon>
        <taxon>Pentapetalae</taxon>
        <taxon>Caryophyllales</taxon>
        <taxon>Tamaricaceae</taxon>
        <taxon>Tamarix</taxon>
    </lineage>
</organism>
<dbReference type="GO" id="GO:0008289">
    <property type="term" value="F:lipid binding"/>
    <property type="evidence" value="ECO:0007669"/>
    <property type="project" value="UniProtKB-KW"/>
</dbReference>
<dbReference type="PANTHER" id="PTHR33076">
    <property type="entry name" value="NON-SPECIFIC LIPID-TRANSFER PROTEIN 2-RELATED"/>
    <property type="match status" value="1"/>
</dbReference>
<keyword evidence="2" id="KW-0446">Lipid-binding</keyword>
<evidence type="ECO:0000256" key="3">
    <source>
        <dbReference type="SAM" id="SignalP"/>
    </source>
</evidence>
<reference evidence="5" key="1">
    <citation type="journal article" date="2009" name="Tree Physiol.">
        <title>Cloning and expression analysis of 14 lipid transfer protein genes from Tamarix hispida responding to different abiotic stresses.</title>
        <authorList>
            <person name="Wang C."/>
            <person name="Yang C."/>
            <person name="Gao C."/>
            <person name="Wang Y."/>
        </authorList>
    </citation>
    <scope>NUCLEOTIDE SEQUENCE</scope>
</reference>
<dbReference type="SMART" id="SM00499">
    <property type="entry name" value="AAI"/>
    <property type="match status" value="1"/>
</dbReference>
<dbReference type="SUPFAM" id="SSF47699">
    <property type="entry name" value="Bifunctional inhibitor/lipid-transfer protein/seed storage 2S albumin"/>
    <property type="match status" value="1"/>
</dbReference>
<dbReference type="InterPro" id="IPR036312">
    <property type="entry name" value="Bifun_inhib/LTP/seed_sf"/>
</dbReference>
<dbReference type="EMBL" id="FJ603278">
    <property type="protein sequence ID" value="ACM78613.1"/>
    <property type="molecule type" value="mRNA"/>
</dbReference>
<dbReference type="PRINTS" id="PR00382">
    <property type="entry name" value="LIPIDTRNSFER"/>
</dbReference>
<evidence type="ECO:0000259" key="4">
    <source>
        <dbReference type="SMART" id="SM00499"/>
    </source>
</evidence>
<sequence>MGSSLAIKLACVVAMCMVVSLPYTEAAITCGMVTQKLAPCLTFLQRGGPPAAGCCGAIKSLNSMVRSTPDRKAACGCLKSAAKSFPGINMGNAAALPGKCGVNIGYPISTSVDCSRVK</sequence>
<evidence type="ECO:0000256" key="1">
    <source>
        <dbReference type="ARBA" id="ARBA00009748"/>
    </source>
</evidence>
<name>C0KHJ8_9CARY</name>
<protein>
    <recommendedName>
        <fullName evidence="2">Non-specific lipid-transfer protein</fullName>
    </recommendedName>
</protein>
<keyword evidence="3" id="KW-0732">Signal</keyword>
<dbReference type="CDD" id="cd01960">
    <property type="entry name" value="nsLTP1"/>
    <property type="match status" value="1"/>
</dbReference>
<dbReference type="Pfam" id="PF00234">
    <property type="entry name" value="Tryp_alpha_amyl"/>
    <property type="match status" value="1"/>
</dbReference>
<feature type="chain" id="PRO_5002898479" description="Non-specific lipid-transfer protein" evidence="3">
    <location>
        <begin position="27"/>
        <end position="118"/>
    </location>
</feature>
<dbReference type="Gene3D" id="1.10.110.10">
    <property type="entry name" value="Plant lipid-transfer and hydrophobic proteins"/>
    <property type="match status" value="1"/>
</dbReference>